<keyword evidence="3" id="KW-1185">Reference proteome</keyword>
<gene>
    <name evidence="2" type="ORF">DCS_01743</name>
</gene>
<dbReference type="EMBL" id="LAYC01000001">
    <property type="protein sequence ID" value="KYK60606.1"/>
    <property type="molecule type" value="Genomic_DNA"/>
</dbReference>
<organism evidence="2 3">
    <name type="scientific">Drechmeria coniospora</name>
    <name type="common">Nematophagous fungus</name>
    <name type="synonym">Meria coniospora</name>
    <dbReference type="NCBI Taxonomy" id="98403"/>
    <lineage>
        <taxon>Eukaryota</taxon>
        <taxon>Fungi</taxon>
        <taxon>Dikarya</taxon>
        <taxon>Ascomycota</taxon>
        <taxon>Pezizomycotina</taxon>
        <taxon>Sordariomycetes</taxon>
        <taxon>Hypocreomycetidae</taxon>
        <taxon>Hypocreales</taxon>
        <taxon>Ophiocordycipitaceae</taxon>
        <taxon>Drechmeria</taxon>
    </lineage>
</organism>
<dbReference type="PANTHER" id="PTHR28110">
    <property type="entry name" value="TRANSMEMBRANE PROTEIN"/>
    <property type="match status" value="1"/>
</dbReference>
<evidence type="ECO:0000313" key="2">
    <source>
        <dbReference type="EMBL" id="KYK60606.1"/>
    </source>
</evidence>
<protein>
    <submittedName>
        <fullName evidence="2">Uncharacterized protein</fullName>
    </submittedName>
</protein>
<feature type="region of interest" description="Disordered" evidence="1">
    <location>
        <begin position="1"/>
        <end position="44"/>
    </location>
</feature>
<comment type="caution">
    <text evidence="2">The sequence shown here is derived from an EMBL/GenBank/DDBJ whole genome shotgun (WGS) entry which is preliminary data.</text>
</comment>
<evidence type="ECO:0000256" key="1">
    <source>
        <dbReference type="SAM" id="MobiDB-lite"/>
    </source>
</evidence>
<dbReference type="OrthoDB" id="4347at2759"/>
<accession>A0A151GU06</accession>
<dbReference type="RefSeq" id="XP_040659958.1">
    <property type="nucleotide sequence ID" value="XM_040799075.1"/>
</dbReference>
<proteinExistence type="predicted"/>
<dbReference type="GeneID" id="63714386"/>
<dbReference type="InterPro" id="IPR055323">
    <property type="entry name" value="C57A10.07/YOR238W"/>
</dbReference>
<feature type="compositionally biased region" description="Polar residues" evidence="1">
    <location>
        <begin position="12"/>
        <end position="21"/>
    </location>
</feature>
<dbReference type="FunCoup" id="A0A151GU06">
    <property type="interactions" value="50"/>
</dbReference>
<reference evidence="2 3" key="1">
    <citation type="journal article" date="2016" name="Sci. Rep.">
        <title>Insights into Adaptations to a Near-Obligate Nematode Endoparasitic Lifestyle from the Finished Genome of Drechmeria coniospora.</title>
        <authorList>
            <person name="Zhang L."/>
            <person name="Zhou Z."/>
            <person name="Guo Q."/>
            <person name="Fokkens L."/>
            <person name="Miskei M."/>
            <person name="Pocsi I."/>
            <person name="Zhang W."/>
            <person name="Chen M."/>
            <person name="Wang L."/>
            <person name="Sun Y."/>
            <person name="Donzelli B.G."/>
            <person name="Gibson D.M."/>
            <person name="Nelson D.R."/>
            <person name="Luo J.G."/>
            <person name="Rep M."/>
            <person name="Liu H."/>
            <person name="Yang S."/>
            <person name="Wang J."/>
            <person name="Krasnoff S.B."/>
            <person name="Xu Y."/>
            <person name="Molnar I."/>
            <person name="Lin M."/>
        </authorList>
    </citation>
    <scope>NUCLEOTIDE SEQUENCE [LARGE SCALE GENOMIC DNA]</scope>
    <source>
        <strain evidence="2 3">ARSEF 6962</strain>
    </source>
</reference>
<evidence type="ECO:0000313" key="3">
    <source>
        <dbReference type="Proteomes" id="UP000076580"/>
    </source>
</evidence>
<dbReference type="AlphaFoldDB" id="A0A151GU06"/>
<sequence>MAPPLTRLAEGPQQQSPSKTASPDGEPNSHSEVIVTNSSPNPNPNPMLPSHLIVVCCHGIWLGGPSRGHDESEWLIAPFQAGETATFIRHIEAGVRLHAEDRDHSVLMFSGAPTRPETDMSEAQSYVRVAMHNAYWSLLAPPVWDTDILLEERALDSYSNILFSLTRFRARIGRWPENLTLVGHAFKQRRLESHLAAIGFPRHRTRFHGIDPPHVADRPDILAGIAAAEREWAADPHGRGASLAGKRRQRNPHDVWQGVFEEGIDDTAGLLTSGRGFDETLVDNATRPWC</sequence>
<name>A0A151GU06_DRECN</name>
<dbReference type="GO" id="GO:0005737">
    <property type="term" value="C:cytoplasm"/>
    <property type="evidence" value="ECO:0007669"/>
    <property type="project" value="TreeGrafter"/>
</dbReference>
<dbReference type="Proteomes" id="UP000076580">
    <property type="component" value="Chromosome 01"/>
</dbReference>
<dbReference type="InParanoid" id="A0A151GU06"/>
<dbReference type="PANTHER" id="PTHR28110:SF1">
    <property type="entry name" value="TRANSMEMBRANE PROTEIN"/>
    <property type="match status" value="1"/>
</dbReference>